<evidence type="ECO:0000313" key="1">
    <source>
        <dbReference type="EMBL" id="AND28530.1"/>
    </source>
</evidence>
<dbReference type="EMBL" id="CP013278">
    <property type="protein sequence ID" value="AND28530.1"/>
    <property type="molecule type" value="Genomic_DNA"/>
</dbReference>
<sequence length="184" mass="20923">MLKFPVLEAKRNLFVQTLIKAYDITDDGLIQFLKQCTSEECDLYIHELQEALPYIFDFDFDWIDVPHEVSEDHAEGWNYFIVGAISVPSLLPYADQPTFIEFTRNIEVLTNTSCGNLIEFVYLPDSKIASSDDPVHSTFANQPGTFMIGMQDNGGLDINDTIEFLTELRDVNDSINSLVEGREL</sequence>
<accession>A0A160LJZ5</accession>
<geneLocation type="plasmid" evidence="1">
    <name>pAM65-52-3-235K</name>
</geneLocation>
<proteinExistence type="predicted"/>
<name>A0A160LJZ5_BACTI</name>
<protein>
    <submittedName>
        <fullName evidence="1">Uncharacterized protein</fullName>
    </submittedName>
</protein>
<dbReference type="PATRIC" id="fig|1430.6.peg.2109"/>
<dbReference type="RefSeq" id="WP_000911420.1">
    <property type="nucleotide sequence ID" value="NZ_CP013278.1"/>
</dbReference>
<dbReference type="AlphaFoldDB" id="A0A160LJZ5"/>
<organism evidence="1">
    <name type="scientific">Bacillus thuringiensis subsp. israelensis</name>
    <dbReference type="NCBI Taxonomy" id="1430"/>
    <lineage>
        <taxon>Bacteria</taxon>
        <taxon>Bacillati</taxon>
        <taxon>Bacillota</taxon>
        <taxon>Bacilli</taxon>
        <taxon>Bacillales</taxon>
        <taxon>Bacillaceae</taxon>
        <taxon>Bacillus</taxon>
        <taxon>Bacillus cereus group</taxon>
    </lineage>
</organism>
<keyword evidence="1" id="KW-0614">Plasmid</keyword>
<gene>
    <name evidence="1" type="ORF">ATN07_32910</name>
</gene>
<reference evidence="1" key="1">
    <citation type="journal article" date="2017" name="Res. Microbiol.">
        <title>Comparative genomics of extrachromosomal elements in Bacillus thuringiensis subsp. israelensis.</title>
        <authorList>
            <person name="Bolotin A."/>
            <person name="Gillis A."/>
            <person name="Sanchis V."/>
            <person name="Nielsen-LeRoux C."/>
            <person name="Mahillon J."/>
            <person name="Lereclus D."/>
            <person name="Sorokin A."/>
        </authorList>
    </citation>
    <scope>NUCLEOTIDE SEQUENCE</scope>
    <source>
        <strain evidence="1">AM65-52</strain>
        <plasmid evidence="1">pAM65-52-3-235K</plasmid>
    </source>
</reference>